<keyword evidence="2" id="KW-0540">Nuclease</keyword>
<dbReference type="GO" id="GO:0004519">
    <property type="term" value="F:endonuclease activity"/>
    <property type="evidence" value="ECO:0007669"/>
    <property type="project" value="UniProtKB-KW"/>
</dbReference>
<name>A0A0C1Y7Y5_9CYAN</name>
<dbReference type="InterPro" id="IPR011335">
    <property type="entry name" value="Restrct_endonuc-II-like"/>
</dbReference>
<keyword evidence="2" id="KW-0255">Endonuclease</keyword>
<keyword evidence="2" id="KW-0378">Hydrolase</keyword>
<accession>A0A0C1Y7Y5</accession>
<gene>
    <name evidence="2" type="ORF">QQ91_015605</name>
</gene>
<protein>
    <submittedName>
        <fullName evidence="2">Uma2 family endonuclease</fullName>
    </submittedName>
</protein>
<reference evidence="2" key="3">
    <citation type="submission" date="2020-02" db="EMBL/GenBank/DDBJ databases">
        <authorList>
            <person name="Sarangi A.N."/>
            <person name="Ghosh S."/>
            <person name="Mukherjee M."/>
            <person name="Tripathy S."/>
        </authorList>
    </citation>
    <scope>NUCLEOTIDE SEQUENCE</scope>
    <source>
        <strain evidence="2">BDU141951</strain>
    </source>
</reference>
<dbReference type="Pfam" id="PF05685">
    <property type="entry name" value="Uma2"/>
    <property type="match status" value="1"/>
</dbReference>
<dbReference type="EMBL" id="JTHE02000003">
    <property type="protein sequence ID" value="NEV68537.1"/>
    <property type="molecule type" value="Genomic_DNA"/>
</dbReference>
<organism evidence="2">
    <name type="scientific">Lyngbya confervoides BDU141951</name>
    <dbReference type="NCBI Taxonomy" id="1574623"/>
    <lineage>
        <taxon>Bacteria</taxon>
        <taxon>Bacillati</taxon>
        <taxon>Cyanobacteriota</taxon>
        <taxon>Cyanophyceae</taxon>
        <taxon>Oscillatoriophycideae</taxon>
        <taxon>Oscillatoriales</taxon>
        <taxon>Microcoleaceae</taxon>
        <taxon>Lyngbya</taxon>
    </lineage>
</organism>
<evidence type="ECO:0000259" key="1">
    <source>
        <dbReference type="Pfam" id="PF05685"/>
    </source>
</evidence>
<reference evidence="2" key="1">
    <citation type="submission" date="2014-11" db="EMBL/GenBank/DDBJ databases">
        <authorList>
            <person name="Malar M.C."/>
            <person name="Sen D."/>
            <person name="Tripathy S."/>
        </authorList>
    </citation>
    <scope>NUCLEOTIDE SEQUENCE</scope>
    <source>
        <strain evidence="2">BDU141951</strain>
    </source>
</reference>
<dbReference type="AlphaFoldDB" id="A0A0C1Y7Y5"/>
<evidence type="ECO:0000313" key="2">
    <source>
        <dbReference type="EMBL" id="NEV68537.1"/>
    </source>
</evidence>
<dbReference type="Gene3D" id="3.90.1570.10">
    <property type="entry name" value="tt1808, chain A"/>
    <property type="match status" value="1"/>
</dbReference>
<feature type="domain" description="Putative restriction endonuclease" evidence="1">
    <location>
        <begin position="12"/>
        <end position="180"/>
    </location>
</feature>
<dbReference type="CDD" id="cd06260">
    <property type="entry name" value="DUF820-like"/>
    <property type="match status" value="1"/>
</dbReference>
<dbReference type="SUPFAM" id="SSF52980">
    <property type="entry name" value="Restriction endonuclease-like"/>
    <property type="match status" value="1"/>
</dbReference>
<dbReference type="InterPro" id="IPR008538">
    <property type="entry name" value="Uma2"/>
</dbReference>
<sequence>MSPSVTLAKWTLEQYHQMIAAGILDDQPVELLNGEIVEMAPEGPEHAQISTDAADYLRAILGSRALVREAKPITLSTTHSEPEPDIAIVEPLRGIYRTRHPYPENIFWLIEYANTSFKKDTDPKAQVYAAAGIPEYWVVNLKKMELLVMRHPQQNQYSSVTILTAGTISPLAFPDRTISVSQLLD</sequence>
<proteinExistence type="predicted"/>
<dbReference type="PANTHER" id="PTHR35400">
    <property type="entry name" value="SLR1083 PROTEIN"/>
    <property type="match status" value="1"/>
</dbReference>
<reference evidence="2" key="2">
    <citation type="journal article" date="2015" name="Genome Announc.">
        <title>Draft Genome Sequence of Filamentous Marine Cyanobacterium Lyngbya confervoides Strain BDU141951.</title>
        <authorList>
            <person name="Chandrababunaidu M.M."/>
            <person name="Sen D."/>
            <person name="Tripathy S."/>
        </authorList>
    </citation>
    <scope>NUCLEOTIDE SEQUENCE</scope>
    <source>
        <strain evidence="2">BDU141951</strain>
    </source>
</reference>
<dbReference type="PANTHER" id="PTHR35400:SF1">
    <property type="entry name" value="SLR1083 PROTEIN"/>
    <property type="match status" value="1"/>
</dbReference>
<comment type="caution">
    <text evidence="2">The sequence shown here is derived from an EMBL/GenBank/DDBJ whole genome shotgun (WGS) entry which is preliminary data.</text>
</comment>
<dbReference type="InterPro" id="IPR012296">
    <property type="entry name" value="Nuclease_put_TT1808"/>
</dbReference>